<dbReference type="GO" id="GO:0009055">
    <property type="term" value="F:electron transfer activity"/>
    <property type="evidence" value="ECO:0007669"/>
    <property type="project" value="InterPro"/>
</dbReference>
<keyword evidence="8 11" id="KW-0560">Oxidoreductase</keyword>
<feature type="domain" description="Cytochrome c" evidence="10">
    <location>
        <begin position="37"/>
        <end position="165"/>
    </location>
</feature>
<dbReference type="SUPFAM" id="SSF46626">
    <property type="entry name" value="Cytochrome c"/>
    <property type="match status" value="2"/>
</dbReference>
<dbReference type="GO" id="GO:0004130">
    <property type="term" value="F:cytochrome-c peroxidase activity"/>
    <property type="evidence" value="ECO:0007669"/>
    <property type="project" value="UniProtKB-EC"/>
</dbReference>
<dbReference type="Gene3D" id="1.10.760.10">
    <property type="entry name" value="Cytochrome c-like domain"/>
    <property type="match status" value="2"/>
</dbReference>
<protein>
    <submittedName>
        <fullName evidence="11">Cytochrome c551 peroxidase</fullName>
        <ecNumber evidence="11">1.11.1.5</ecNumber>
    </submittedName>
</protein>
<dbReference type="InterPro" id="IPR036909">
    <property type="entry name" value="Cyt_c-like_dom_sf"/>
</dbReference>
<name>A0A3B0ZNI1_9ZZZZ</name>
<dbReference type="InterPro" id="IPR009056">
    <property type="entry name" value="Cyt_c-like_dom"/>
</dbReference>
<reference evidence="11" key="1">
    <citation type="submission" date="2018-06" db="EMBL/GenBank/DDBJ databases">
        <authorList>
            <person name="Zhirakovskaya E."/>
        </authorList>
    </citation>
    <scope>NUCLEOTIDE SEQUENCE</scope>
</reference>
<feature type="domain" description="Cytochrome c" evidence="10">
    <location>
        <begin position="188"/>
        <end position="313"/>
    </location>
</feature>
<organism evidence="11">
    <name type="scientific">hydrothermal vent metagenome</name>
    <dbReference type="NCBI Taxonomy" id="652676"/>
    <lineage>
        <taxon>unclassified sequences</taxon>
        <taxon>metagenomes</taxon>
        <taxon>ecological metagenomes</taxon>
    </lineage>
</organism>
<evidence type="ECO:0000256" key="8">
    <source>
        <dbReference type="ARBA" id="ARBA00023002"/>
    </source>
</evidence>
<proteinExistence type="predicted"/>
<accession>A0A3B0ZNI1</accession>
<dbReference type="PIRSF" id="PIRSF000294">
    <property type="entry name" value="Cytochrome-c_peroxidase"/>
    <property type="match status" value="1"/>
</dbReference>
<evidence type="ECO:0000256" key="2">
    <source>
        <dbReference type="ARBA" id="ARBA00022448"/>
    </source>
</evidence>
<dbReference type="EMBL" id="UOFQ01000115">
    <property type="protein sequence ID" value="VAW88972.1"/>
    <property type="molecule type" value="Genomic_DNA"/>
</dbReference>
<dbReference type="AlphaFoldDB" id="A0A3B0ZNI1"/>
<keyword evidence="3" id="KW-0349">Heme</keyword>
<evidence type="ECO:0000256" key="7">
    <source>
        <dbReference type="ARBA" id="ARBA00022982"/>
    </source>
</evidence>
<keyword evidence="7" id="KW-0249">Electron transport</keyword>
<evidence type="ECO:0000256" key="6">
    <source>
        <dbReference type="ARBA" id="ARBA00022764"/>
    </source>
</evidence>
<gene>
    <name evidence="11" type="ORF">MNBD_GAMMA17-893</name>
</gene>
<dbReference type="InterPro" id="IPR026259">
    <property type="entry name" value="MauG/Cytc_peroxidase"/>
</dbReference>
<keyword evidence="2" id="KW-0813">Transport</keyword>
<keyword evidence="6" id="KW-0574">Periplasm</keyword>
<dbReference type="GO" id="GO:0020037">
    <property type="term" value="F:heme binding"/>
    <property type="evidence" value="ECO:0007669"/>
    <property type="project" value="InterPro"/>
</dbReference>
<dbReference type="InterPro" id="IPR004852">
    <property type="entry name" value="Di-haem_cyt_c_peroxidsae"/>
</dbReference>
<dbReference type="PANTHER" id="PTHR30600">
    <property type="entry name" value="CYTOCHROME C PEROXIDASE-RELATED"/>
    <property type="match status" value="1"/>
</dbReference>
<evidence type="ECO:0000259" key="10">
    <source>
        <dbReference type="PROSITE" id="PS51007"/>
    </source>
</evidence>
<dbReference type="PANTHER" id="PTHR30600:SF7">
    <property type="entry name" value="CYTOCHROME C PEROXIDASE-RELATED"/>
    <property type="match status" value="1"/>
</dbReference>
<sequence length="337" mass="36232">MKYPIAGIVLLVSTPVLALDAIPNSVPIPMDNPISNAKVELGKQLFFDPRLSIDGTVSCNSCHNVMASGTDSRPTSVGINGQRGGRNAPTVWNAAFLSTQFWDGRAATLEDQAKGPPLNPIEMGMPNAQAVVDRLESIPGYKAQFDAIFGAVSYDNMAKAIASYERTLITVNSPFDRHMKGDKTAMSDKAIKGMKRFDTIGCSGCHNGVNFAGPALATGTGFFQKFPVFNNPLIARYDLAKDKGRYEVTRDNADINTWRVPSLRNIATTAPYFHNGAVKSLDEAVRVMAVSQLDKKLSDAEVSEIVAFLESLTGEFPAQTMPRLPGIAGSSLVGSIK</sequence>
<dbReference type="EC" id="1.11.1.5" evidence="11"/>
<comment type="subcellular location">
    <subcellularLocation>
        <location evidence="1">Periplasm</location>
    </subcellularLocation>
</comment>
<evidence type="ECO:0000256" key="1">
    <source>
        <dbReference type="ARBA" id="ARBA00004418"/>
    </source>
</evidence>
<dbReference type="GO" id="GO:0042597">
    <property type="term" value="C:periplasmic space"/>
    <property type="evidence" value="ECO:0007669"/>
    <property type="project" value="UniProtKB-SubCell"/>
</dbReference>
<evidence type="ECO:0000313" key="11">
    <source>
        <dbReference type="EMBL" id="VAW88972.1"/>
    </source>
</evidence>
<keyword evidence="9" id="KW-0408">Iron</keyword>
<keyword evidence="4" id="KW-0479">Metal-binding</keyword>
<evidence type="ECO:0000256" key="5">
    <source>
        <dbReference type="ARBA" id="ARBA00022729"/>
    </source>
</evidence>
<dbReference type="InterPro" id="IPR051395">
    <property type="entry name" value="Cytochrome_c_Peroxidase/MauG"/>
</dbReference>
<dbReference type="PROSITE" id="PS51007">
    <property type="entry name" value="CYTC"/>
    <property type="match status" value="2"/>
</dbReference>
<evidence type="ECO:0000256" key="4">
    <source>
        <dbReference type="ARBA" id="ARBA00022723"/>
    </source>
</evidence>
<dbReference type="Pfam" id="PF03150">
    <property type="entry name" value="CCP_MauG"/>
    <property type="match status" value="1"/>
</dbReference>
<keyword evidence="11" id="KW-0575">Peroxidase</keyword>
<evidence type="ECO:0000256" key="9">
    <source>
        <dbReference type="ARBA" id="ARBA00023004"/>
    </source>
</evidence>
<keyword evidence="5" id="KW-0732">Signal</keyword>
<dbReference type="FunFam" id="1.10.760.10:FF:000019">
    <property type="entry name" value="Di-heme cytochrome C peroxidase"/>
    <property type="match status" value="1"/>
</dbReference>
<dbReference type="GO" id="GO:0046872">
    <property type="term" value="F:metal ion binding"/>
    <property type="evidence" value="ECO:0007669"/>
    <property type="project" value="UniProtKB-KW"/>
</dbReference>
<evidence type="ECO:0000256" key="3">
    <source>
        <dbReference type="ARBA" id="ARBA00022617"/>
    </source>
</evidence>